<proteinExistence type="predicted"/>
<feature type="compositionally biased region" description="Polar residues" evidence="1">
    <location>
        <begin position="93"/>
        <end position="107"/>
    </location>
</feature>
<evidence type="ECO:0000313" key="2">
    <source>
        <dbReference type="EMBL" id="KAH7283390.1"/>
    </source>
</evidence>
<organism evidence="2 3">
    <name type="scientific">Ceratopteris richardii</name>
    <name type="common">Triangle waterfern</name>
    <dbReference type="NCBI Taxonomy" id="49495"/>
    <lineage>
        <taxon>Eukaryota</taxon>
        <taxon>Viridiplantae</taxon>
        <taxon>Streptophyta</taxon>
        <taxon>Embryophyta</taxon>
        <taxon>Tracheophyta</taxon>
        <taxon>Polypodiopsida</taxon>
        <taxon>Polypodiidae</taxon>
        <taxon>Polypodiales</taxon>
        <taxon>Pteridineae</taxon>
        <taxon>Pteridaceae</taxon>
        <taxon>Parkerioideae</taxon>
        <taxon>Ceratopteris</taxon>
    </lineage>
</organism>
<feature type="region of interest" description="Disordered" evidence="1">
    <location>
        <begin position="93"/>
        <end position="113"/>
    </location>
</feature>
<evidence type="ECO:0000256" key="1">
    <source>
        <dbReference type="SAM" id="MobiDB-lite"/>
    </source>
</evidence>
<keyword evidence="3" id="KW-1185">Reference proteome</keyword>
<name>A0A8T2QII3_CERRI</name>
<evidence type="ECO:0000313" key="3">
    <source>
        <dbReference type="Proteomes" id="UP000825935"/>
    </source>
</evidence>
<accession>A0A8T2QII3</accession>
<protein>
    <submittedName>
        <fullName evidence="2">Uncharacterized protein</fullName>
    </submittedName>
</protein>
<sequence>MIDHLPLIETKATGDCPLDRIYYIANDQRRARGSIQFYPINKIRMIHPTFAQFLQSVLPKRAVWMAVSSSLSTEAADISFPLSNGAIMHKTKAATSGHPSDHISMNGQKEADF</sequence>
<dbReference type="AlphaFoldDB" id="A0A8T2QII3"/>
<comment type="caution">
    <text evidence="2">The sequence shown here is derived from an EMBL/GenBank/DDBJ whole genome shotgun (WGS) entry which is preliminary data.</text>
</comment>
<reference evidence="2" key="1">
    <citation type="submission" date="2021-08" db="EMBL/GenBank/DDBJ databases">
        <title>WGS assembly of Ceratopteris richardii.</title>
        <authorList>
            <person name="Marchant D.B."/>
            <person name="Chen G."/>
            <person name="Jenkins J."/>
            <person name="Shu S."/>
            <person name="Leebens-Mack J."/>
            <person name="Grimwood J."/>
            <person name="Schmutz J."/>
            <person name="Soltis P."/>
            <person name="Soltis D."/>
            <person name="Chen Z.-H."/>
        </authorList>
    </citation>
    <scope>NUCLEOTIDE SEQUENCE</scope>
    <source>
        <strain evidence="2">Whitten #5841</strain>
        <tissue evidence="2">Leaf</tissue>
    </source>
</reference>
<gene>
    <name evidence="2" type="ORF">KP509_34G004500</name>
</gene>
<dbReference type="EMBL" id="CM035439">
    <property type="protein sequence ID" value="KAH7283390.1"/>
    <property type="molecule type" value="Genomic_DNA"/>
</dbReference>
<dbReference type="Proteomes" id="UP000825935">
    <property type="component" value="Chromosome 34"/>
</dbReference>